<dbReference type="KEGG" id="pmw:B2K_06850"/>
<evidence type="ECO:0000313" key="1">
    <source>
        <dbReference type="EMBL" id="AFH60441.1"/>
    </source>
</evidence>
<dbReference type="Proteomes" id="UP000007392">
    <property type="component" value="Chromosome"/>
</dbReference>
<evidence type="ECO:0000313" key="2">
    <source>
        <dbReference type="Proteomes" id="UP000007392"/>
    </source>
</evidence>
<sequence>MLLVLCPRKTGANSFRMQPGMEARLWRVPLPEQATQDCGTHRASRRMGQGCWILIDERAQCDMINLYLAAIPRGCLRMYGFF</sequence>
<organism evidence="1 2">
    <name type="scientific">Paenibacillus mucilaginosus K02</name>
    <dbReference type="NCBI Taxonomy" id="997761"/>
    <lineage>
        <taxon>Bacteria</taxon>
        <taxon>Bacillati</taxon>
        <taxon>Bacillota</taxon>
        <taxon>Bacilli</taxon>
        <taxon>Bacillales</taxon>
        <taxon>Paenibacillaceae</taxon>
        <taxon>Paenibacillus</taxon>
    </lineage>
</organism>
<accession>I0BDJ4</accession>
<name>I0BDJ4_9BACL</name>
<protein>
    <submittedName>
        <fullName evidence="1">Uncharacterized protein</fullName>
    </submittedName>
</protein>
<dbReference type="EMBL" id="CP003422">
    <property type="protein sequence ID" value="AFH60441.1"/>
    <property type="molecule type" value="Genomic_DNA"/>
</dbReference>
<reference evidence="1 2" key="1">
    <citation type="submission" date="2013-06" db="EMBL/GenBank/DDBJ databases">
        <title>Complete genome sequence of Paenibacillus mucilaginosus K02.</title>
        <authorList>
            <person name="Xiao B."/>
            <person name="Sun L."/>
            <person name="Xiao L."/>
            <person name="Lian B."/>
        </authorList>
    </citation>
    <scope>NUCLEOTIDE SEQUENCE [LARGE SCALE GENOMIC DNA]</scope>
    <source>
        <strain evidence="1 2">K02</strain>
    </source>
</reference>
<proteinExistence type="predicted"/>
<gene>
    <name evidence="1" type="ORF">B2K_06850</name>
</gene>
<dbReference type="AlphaFoldDB" id="I0BDJ4"/>
<dbReference type="HOGENOM" id="CLU_2555077_0_0_9"/>